<dbReference type="Gene3D" id="3.30.160.60">
    <property type="entry name" value="Classic Zinc Finger"/>
    <property type="match status" value="1"/>
</dbReference>
<accession>A0A1X6N3M9</accession>
<evidence type="ECO:0000256" key="1">
    <source>
        <dbReference type="SAM" id="MobiDB-lite"/>
    </source>
</evidence>
<keyword evidence="3" id="KW-1185">Reference proteome</keyword>
<feature type="compositionally biased region" description="Basic residues" evidence="1">
    <location>
        <begin position="228"/>
        <end position="237"/>
    </location>
</feature>
<gene>
    <name evidence="2" type="ORF">POSPLADRAFT_1045626</name>
</gene>
<name>A0A1X6N3M9_9APHY</name>
<evidence type="ECO:0000313" key="2">
    <source>
        <dbReference type="EMBL" id="OSX63241.1"/>
    </source>
</evidence>
<proteinExistence type="predicted"/>
<dbReference type="GeneID" id="36323761"/>
<sequence length="325" mass="36152">MWTGRLRIFSRPPRSWEGWRGAPLATDLVDIKAAAPVLDIATPVTNIVIHMPGGRASLSTQRYYLFHPSEDILSTDTAWHGSMDNTVDPGDPAYFLLEPLGLYPVPIHTDDVSPMSAPGLHIVEQETNNTEQIIHDEDLEHMLDLDLENAREEPDDIDHDGTPRDSVSAAITNQPPDLRQSLNVLTPVSQSCEPPPLLVNRGKRGLRGELSSLLLQKAAPSRTQPARAAKKPARNAKRSSDDDRSISVQQLVDPAAFECPKCKKPEADFTKRPQFERHVKGCILGKLHSCWVCAEEKKVAFARFDALQRHFEAKHPWAPVPSRKG</sequence>
<evidence type="ECO:0000313" key="3">
    <source>
        <dbReference type="Proteomes" id="UP000194127"/>
    </source>
</evidence>
<dbReference type="OrthoDB" id="8922241at2759"/>
<reference evidence="2 3" key="1">
    <citation type="submission" date="2017-04" db="EMBL/GenBank/DDBJ databases">
        <title>Genome Sequence of the Model Brown-Rot Fungus Postia placenta SB12.</title>
        <authorList>
            <consortium name="DOE Joint Genome Institute"/>
            <person name="Gaskell J."/>
            <person name="Kersten P."/>
            <person name="Larrondo L.F."/>
            <person name="Canessa P."/>
            <person name="Martinez D."/>
            <person name="Hibbett D."/>
            <person name="Schmoll M."/>
            <person name="Kubicek C.P."/>
            <person name="Martinez A.T."/>
            <person name="Yadav J."/>
            <person name="Master E."/>
            <person name="Magnuson J.K."/>
            <person name="James T."/>
            <person name="Yaver D."/>
            <person name="Berka R."/>
            <person name="Labutti K."/>
            <person name="Lipzen A."/>
            <person name="Aerts A."/>
            <person name="Barry K."/>
            <person name="Henrissat B."/>
            <person name="Blanchette R."/>
            <person name="Grigoriev I."/>
            <person name="Cullen D."/>
        </authorList>
    </citation>
    <scope>NUCLEOTIDE SEQUENCE [LARGE SCALE GENOMIC DNA]</scope>
    <source>
        <strain evidence="2 3">MAD-698-R-SB12</strain>
    </source>
</reference>
<feature type="region of interest" description="Disordered" evidence="1">
    <location>
        <begin position="153"/>
        <end position="179"/>
    </location>
</feature>
<feature type="compositionally biased region" description="Polar residues" evidence="1">
    <location>
        <begin position="169"/>
        <end position="179"/>
    </location>
</feature>
<dbReference type="Proteomes" id="UP000194127">
    <property type="component" value="Unassembled WGS sequence"/>
</dbReference>
<feature type="region of interest" description="Disordered" evidence="1">
    <location>
        <begin position="218"/>
        <end position="245"/>
    </location>
</feature>
<dbReference type="AlphaFoldDB" id="A0A1X6N3M9"/>
<dbReference type="RefSeq" id="XP_024340035.1">
    <property type="nucleotide sequence ID" value="XM_024478811.1"/>
</dbReference>
<protein>
    <submittedName>
        <fullName evidence="2">Uncharacterized protein</fullName>
    </submittedName>
</protein>
<organism evidence="2 3">
    <name type="scientific">Postia placenta MAD-698-R-SB12</name>
    <dbReference type="NCBI Taxonomy" id="670580"/>
    <lineage>
        <taxon>Eukaryota</taxon>
        <taxon>Fungi</taxon>
        <taxon>Dikarya</taxon>
        <taxon>Basidiomycota</taxon>
        <taxon>Agaricomycotina</taxon>
        <taxon>Agaricomycetes</taxon>
        <taxon>Polyporales</taxon>
        <taxon>Adustoporiaceae</taxon>
        <taxon>Rhodonia</taxon>
    </lineage>
</organism>
<dbReference type="EMBL" id="KZ110595">
    <property type="protein sequence ID" value="OSX63241.1"/>
    <property type="molecule type" value="Genomic_DNA"/>
</dbReference>